<sequence>MSLDKWLKQEKKEKKPAKGKKELQNEISSDIKSKEFHENLSTKLVRFVFVCLNTKCKYQKIIVKKELAELDKICPRCKKIMKIKESKN</sequence>
<name>A0A0F9HVJ1_9ZZZZ</name>
<organism evidence="2">
    <name type="scientific">marine sediment metagenome</name>
    <dbReference type="NCBI Taxonomy" id="412755"/>
    <lineage>
        <taxon>unclassified sequences</taxon>
        <taxon>metagenomes</taxon>
        <taxon>ecological metagenomes</taxon>
    </lineage>
</organism>
<dbReference type="AlphaFoldDB" id="A0A0F9HVJ1"/>
<feature type="region of interest" description="Disordered" evidence="1">
    <location>
        <begin position="1"/>
        <end position="25"/>
    </location>
</feature>
<feature type="compositionally biased region" description="Basic and acidic residues" evidence="1">
    <location>
        <begin position="1"/>
        <end position="13"/>
    </location>
</feature>
<proteinExistence type="predicted"/>
<reference evidence="2" key="1">
    <citation type="journal article" date="2015" name="Nature">
        <title>Complex archaea that bridge the gap between prokaryotes and eukaryotes.</title>
        <authorList>
            <person name="Spang A."/>
            <person name="Saw J.H."/>
            <person name="Jorgensen S.L."/>
            <person name="Zaremba-Niedzwiedzka K."/>
            <person name="Martijn J."/>
            <person name="Lind A.E."/>
            <person name="van Eijk R."/>
            <person name="Schleper C."/>
            <person name="Guy L."/>
            <person name="Ettema T.J."/>
        </authorList>
    </citation>
    <scope>NUCLEOTIDE SEQUENCE</scope>
</reference>
<evidence type="ECO:0000256" key="1">
    <source>
        <dbReference type="SAM" id="MobiDB-lite"/>
    </source>
</evidence>
<accession>A0A0F9HVJ1</accession>
<dbReference type="EMBL" id="LAZR01015831">
    <property type="protein sequence ID" value="KKM07162.1"/>
    <property type="molecule type" value="Genomic_DNA"/>
</dbReference>
<evidence type="ECO:0000313" key="2">
    <source>
        <dbReference type="EMBL" id="KKM07162.1"/>
    </source>
</evidence>
<gene>
    <name evidence="2" type="ORF">LCGC14_1736730</name>
</gene>
<protein>
    <submittedName>
        <fullName evidence="2">Uncharacterized protein</fullName>
    </submittedName>
</protein>
<comment type="caution">
    <text evidence="2">The sequence shown here is derived from an EMBL/GenBank/DDBJ whole genome shotgun (WGS) entry which is preliminary data.</text>
</comment>